<evidence type="ECO:0000256" key="15">
    <source>
        <dbReference type="PROSITE-ProRule" id="PRU01319"/>
    </source>
</evidence>
<dbReference type="NCBIfam" id="NF000594">
    <property type="entry name" value="PRK00015.1-1"/>
    <property type="match status" value="1"/>
</dbReference>
<dbReference type="GO" id="GO:0004523">
    <property type="term" value="F:RNA-DNA hybrid ribonuclease activity"/>
    <property type="evidence" value="ECO:0007669"/>
    <property type="project" value="UniProtKB-UniRule"/>
</dbReference>
<keyword evidence="13 14" id="KW-0464">Manganese</keyword>
<dbReference type="InterPro" id="IPR001352">
    <property type="entry name" value="RNase_HII/HIII"/>
</dbReference>
<dbReference type="EC" id="3.1.26.4" evidence="6 14"/>
<evidence type="ECO:0000256" key="13">
    <source>
        <dbReference type="ARBA" id="ARBA00023211"/>
    </source>
</evidence>
<dbReference type="HAMAP" id="MF_00052_B">
    <property type="entry name" value="RNase_HII_B"/>
    <property type="match status" value="1"/>
</dbReference>
<dbReference type="SUPFAM" id="SSF53098">
    <property type="entry name" value="Ribonuclease H-like"/>
    <property type="match status" value="1"/>
</dbReference>
<evidence type="ECO:0000256" key="7">
    <source>
        <dbReference type="ARBA" id="ARBA00019179"/>
    </source>
</evidence>
<evidence type="ECO:0000256" key="11">
    <source>
        <dbReference type="ARBA" id="ARBA00022759"/>
    </source>
</evidence>
<dbReference type="GO" id="GO:0032299">
    <property type="term" value="C:ribonuclease H2 complex"/>
    <property type="evidence" value="ECO:0007669"/>
    <property type="project" value="TreeGrafter"/>
</dbReference>
<feature type="binding site" evidence="14 15">
    <location>
        <position position="81"/>
    </location>
    <ligand>
        <name>a divalent metal cation</name>
        <dbReference type="ChEBI" id="CHEBI:60240"/>
    </ligand>
</feature>
<dbReference type="RefSeq" id="WP_089760478.1">
    <property type="nucleotide sequence ID" value="NZ_FNGO01000013.1"/>
</dbReference>
<dbReference type="GO" id="GO:0006298">
    <property type="term" value="P:mismatch repair"/>
    <property type="evidence" value="ECO:0007669"/>
    <property type="project" value="TreeGrafter"/>
</dbReference>
<dbReference type="EMBL" id="FNGO01000013">
    <property type="protein sequence ID" value="SDL97972.1"/>
    <property type="molecule type" value="Genomic_DNA"/>
</dbReference>
<dbReference type="NCBIfam" id="NF000595">
    <property type="entry name" value="PRK00015.1-3"/>
    <property type="match status" value="1"/>
</dbReference>
<dbReference type="InterPro" id="IPR036397">
    <property type="entry name" value="RNaseH_sf"/>
</dbReference>
<dbReference type="GO" id="GO:0005737">
    <property type="term" value="C:cytoplasm"/>
    <property type="evidence" value="ECO:0007669"/>
    <property type="project" value="UniProtKB-SubCell"/>
</dbReference>
<dbReference type="PANTHER" id="PTHR10954">
    <property type="entry name" value="RIBONUCLEASE H2 SUBUNIT A"/>
    <property type="match status" value="1"/>
</dbReference>
<evidence type="ECO:0000256" key="12">
    <source>
        <dbReference type="ARBA" id="ARBA00022801"/>
    </source>
</evidence>
<evidence type="ECO:0000256" key="5">
    <source>
        <dbReference type="ARBA" id="ARBA00007383"/>
    </source>
</evidence>
<comment type="subcellular location">
    <subcellularLocation>
        <location evidence="4 14">Cytoplasm</location>
    </subcellularLocation>
</comment>
<evidence type="ECO:0000256" key="2">
    <source>
        <dbReference type="ARBA" id="ARBA00001946"/>
    </source>
</evidence>
<dbReference type="PANTHER" id="PTHR10954:SF18">
    <property type="entry name" value="RIBONUCLEASE HII"/>
    <property type="match status" value="1"/>
</dbReference>
<evidence type="ECO:0000256" key="16">
    <source>
        <dbReference type="RuleBase" id="RU003515"/>
    </source>
</evidence>
<keyword evidence="9 14" id="KW-0540">Nuclease</keyword>
<sequence>MKLEPEDYTIKQLKDKLADVEPEAELIKILRQDSRTGVRDLAAKMSRQIEKQEQLKNLWHERSRIAGELRDRGFEAICGLDEAGRGALAGPVAAAAVILPEDCYIAGLDDSKQLKPERRIELAAEIRVSARAWAVGMVSPEVIDEIGILPSVKRAMINALKKLDLEPDYLLIDGRISLKELKTHQKALEKGDGRVNCIAAASILAKVMRDAVMKSLDDIYSGYKFAGNMGYGTSHHRRAIECLGPSRLHRRSFGGVRRDEAENPKKPKRQKLPFSDSPASGQESGR</sequence>
<evidence type="ECO:0000256" key="4">
    <source>
        <dbReference type="ARBA" id="ARBA00004496"/>
    </source>
</evidence>
<keyword evidence="10 14" id="KW-0479">Metal-binding</keyword>
<feature type="domain" description="RNase H type-2" evidence="18">
    <location>
        <begin position="75"/>
        <end position="265"/>
    </location>
</feature>
<comment type="function">
    <text evidence="3 14 16">Endonuclease that specifically degrades the RNA of RNA-DNA hybrids.</text>
</comment>
<evidence type="ECO:0000256" key="14">
    <source>
        <dbReference type="HAMAP-Rule" id="MF_00052"/>
    </source>
</evidence>
<comment type="catalytic activity">
    <reaction evidence="1 14 15 16">
        <text>Endonucleolytic cleavage to 5'-phosphomonoester.</text>
        <dbReference type="EC" id="3.1.26.4"/>
    </reaction>
</comment>
<feature type="binding site" evidence="14 15">
    <location>
        <position position="173"/>
    </location>
    <ligand>
        <name>a divalent metal cation</name>
        <dbReference type="ChEBI" id="CHEBI:60240"/>
    </ligand>
</feature>
<dbReference type="STRING" id="321763.SAMN04488692_11315"/>
<proteinExistence type="inferred from homology"/>
<feature type="compositionally biased region" description="Polar residues" evidence="17">
    <location>
        <begin position="277"/>
        <end position="286"/>
    </location>
</feature>
<accession>A0A1G9PGH7</accession>
<comment type="cofactor">
    <cofactor evidence="14 15">
        <name>Mn(2+)</name>
        <dbReference type="ChEBI" id="CHEBI:29035"/>
    </cofactor>
    <cofactor evidence="14 15">
        <name>Mg(2+)</name>
        <dbReference type="ChEBI" id="CHEBI:18420"/>
    </cofactor>
    <text evidence="14 15">Manganese or magnesium. Binds 1 divalent metal ion per monomer in the absence of substrate. May bind a second metal ion after substrate binding.</text>
</comment>
<name>A0A1G9PGH7_9FIRM</name>
<protein>
    <recommendedName>
        <fullName evidence="7 14">Ribonuclease HII</fullName>
        <shortName evidence="14">RNase HII</shortName>
        <ecNumber evidence="6 14">3.1.26.4</ecNumber>
    </recommendedName>
</protein>
<dbReference type="GO" id="GO:0043137">
    <property type="term" value="P:DNA replication, removal of RNA primer"/>
    <property type="evidence" value="ECO:0007669"/>
    <property type="project" value="TreeGrafter"/>
</dbReference>
<dbReference type="Pfam" id="PF01351">
    <property type="entry name" value="RNase_HII"/>
    <property type="match status" value="1"/>
</dbReference>
<feature type="compositionally biased region" description="Basic and acidic residues" evidence="17">
    <location>
        <begin position="256"/>
        <end position="265"/>
    </location>
</feature>
<dbReference type="InterPro" id="IPR012337">
    <property type="entry name" value="RNaseH-like_sf"/>
</dbReference>
<evidence type="ECO:0000256" key="8">
    <source>
        <dbReference type="ARBA" id="ARBA00022490"/>
    </source>
</evidence>
<keyword evidence="8 14" id="KW-0963">Cytoplasm</keyword>
<dbReference type="PROSITE" id="PS51975">
    <property type="entry name" value="RNASE_H_2"/>
    <property type="match status" value="1"/>
</dbReference>
<organism evidence="19 20">
    <name type="scientific">Halarsenatibacter silvermanii</name>
    <dbReference type="NCBI Taxonomy" id="321763"/>
    <lineage>
        <taxon>Bacteria</taxon>
        <taxon>Bacillati</taxon>
        <taxon>Bacillota</taxon>
        <taxon>Clostridia</taxon>
        <taxon>Halanaerobiales</taxon>
        <taxon>Halarsenatibacteraceae</taxon>
        <taxon>Halarsenatibacter</taxon>
    </lineage>
</organism>
<feature type="region of interest" description="Disordered" evidence="17">
    <location>
        <begin position="252"/>
        <end position="286"/>
    </location>
</feature>
<evidence type="ECO:0000313" key="20">
    <source>
        <dbReference type="Proteomes" id="UP000199476"/>
    </source>
</evidence>
<keyword evidence="11 14" id="KW-0255">Endonuclease</keyword>
<keyword evidence="12 14" id="KW-0378">Hydrolase</keyword>
<evidence type="ECO:0000259" key="18">
    <source>
        <dbReference type="PROSITE" id="PS51975"/>
    </source>
</evidence>
<evidence type="ECO:0000256" key="17">
    <source>
        <dbReference type="SAM" id="MobiDB-lite"/>
    </source>
</evidence>
<dbReference type="Proteomes" id="UP000199476">
    <property type="component" value="Unassembled WGS sequence"/>
</dbReference>
<dbReference type="GO" id="GO:0030145">
    <property type="term" value="F:manganese ion binding"/>
    <property type="evidence" value="ECO:0007669"/>
    <property type="project" value="UniProtKB-UniRule"/>
</dbReference>
<comment type="similarity">
    <text evidence="5 14 16">Belongs to the RNase HII family.</text>
</comment>
<evidence type="ECO:0000256" key="6">
    <source>
        <dbReference type="ARBA" id="ARBA00012180"/>
    </source>
</evidence>
<evidence type="ECO:0000256" key="9">
    <source>
        <dbReference type="ARBA" id="ARBA00022722"/>
    </source>
</evidence>
<dbReference type="InterPro" id="IPR022898">
    <property type="entry name" value="RNase_HII"/>
</dbReference>
<evidence type="ECO:0000256" key="10">
    <source>
        <dbReference type="ARBA" id="ARBA00022723"/>
    </source>
</evidence>
<dbReference type="InterPro" id="IPR024567">
    <property type="entry name" value="RNase_HII/HIII_dom"/>
</dbReference>
<dbReference type="Gene3D" id="3.30.420.10">
    <property type="entry name" value="Ribonuclease H-like superfamily/Ribonuclease H"/>
    <property type="match status" value="1"/>
</dbReference>
<evidence type="ECO:0000256" key="1">
    <source>
        <dbReference type="ARBA" id="ARBA00000077"/>
    </source>
</evidence>
<feature type="binding site" evidence="14 15">
    <location>
        <position position="82"/>
    </location>
    <ligand>
        <name>a divalent metal cation</name>
        <dbReference type="ChEBI" id="CHEBI:60240"/>
    </ligand>
</feature>
<dbReference type="CDD" id="cd07182">
    <property type="entry name" value="RNase_HII_bacteria_HII_like"/>
    <property type="match status" value="1"/>
</dbReference>
<evidence type="ECO:0000313" key="19">
    <source>
        <dbReference type="EMBL" id="SDL97972.1"/>
    </source>
</evidence>
<dbReference type="GO" id="GO:0003723">
    <property type="term" value="F:RNA binding"/>
    <property type="evidence" value="ECO:0007669"/>
    <property type="project" value="UniProtKB-UniRule"/>
</dbReference>
<evidence type="ECO:0000256" key="3">
    <source>
        <dbReference type="ARBA" id="ARBA00004065"/>
    </source>
</evidence>
<dbReference type="OrthoDB" id="9803420at2"/>
<dbReference type="AlphaFoldDB" id="A0A1G9PGH7"/>
<keyword evidence="20" id="KW-1185">Reference proteome</keyword>
<reference evidence="19 20" key="1">
    <citation type="submission" date="2016-10" db="EMBL/GenBank/DDBJ databases">
        <authorList>
            <person name="de Groot N.N."/>
        </authorList>
    </citation>
    <scope>NUCLEOTIDE SEQUENCE [LARGE SCALE GENOMIC DNA]</scope>
    <source>
        <strain evidence="19 20">SLAS-1</strain>
    </source>
</reference>
<comment type="cofactor">
    <cofactor evidence="2">
        <name>Mg(2+)</name>
        <dbReference type="ChEBI" id="CHEBI:18420"/>
    </cofactor>
</comment>
<gene>
    <name evidence="14" type="primary">rnhB</name>
    <name evidence="19" type="ORF">SAMN04488692_11315</name>
</gene>